<dbReference type="InParanoid" id="A0A671TMU9"/>
<evidence type="ECO:0000259" key="2">
    <source>
        <dbReference type="Pfam" id="PF20846"/>
    </source>
</evidence>
<name>A0A671TMU9_SPAAU</name>
<keyword evidence="4" id="KW-1185">Reference proteome</keyword>
<dbReference type="Pfam" id="PF14893">
    <property type="entry name" value="PNMA"/>
    <property type="match status" value="1"/>
</dbReference>
<evidence type="ECO:0000313" key="3">
    <source>
        <dbReference type="Ensembl" id="ENSSAUP00010003254.1"/>
    </source>
</evidence>
<organism evidence="3 4">
    <name type="scientific">Sparus aurata</name>
    <name type="common">Gilthead sea bream</name>
    <dbReference type="NCBI Taxonomy" id="8175"/>
    <lineage>
        <taxon>Eukaryota</taxon>
        <taxon>Metazoa</taxon>
        <taxon>Chordata</taxon>
        <taxon>Craniata</taxon>
        <taxon>Vertebrata</taxon>
        <taxon>Euteleostomi</taxon>
        <taxon>Actinopterygii</taxon>
        <taxon>Neopterygii</taxon>
        <taxon>Teleostei</taxon>
        <taxon>Neoteleostei</taxon>
        <taxon>Acanthomorphata</taxon>
        <taxon>Eupercaria</taxon>
        <taxon>Spariformes</taxon>
        <taxon>Sparidae</taxon>
        <taxon>Sparus</taxon>
    </lineage>
</organism>
<dbReference type="InterPro" id="IPR026523">
    <property type="entry name" value="PNMA"/>
</dbReference>
<dbReference type="Pfam" id="PF20846">
    <property type="entry name" value="PNMA_N"/>
    <property type="match status" value="1"/>
</dbReference>
<accession>A0A671TMU9</accession>
<dbReference type="OMA" id="YIAFRSM"/>
<sequence length="376" mass="42499">MSTSGDTQLASEHNSWCRDTGLDPNHAFVLHDVPNDTDKSDIESAALIVKAFGKVRVKDKLSDTKTGTSLVLCECSEYLNPEHMPPFLKPENGGSWKVTLFTASESSDDDFPDKLNKLMAAEGKTLKDVHALMPSEFINENSPESIIRAVGDLPGKTMKPTNENNAFRRLRMFSGNLPVPAGEESLDNWLEQARLMIEECDCSAREKRKRIVESLKGPALEIIQAVRLNNPDAGPECCIEALESAFGTPESGEDLYFAFRSMYQQPGEKLSGFLRRLERSLTKEVHKGGLLPHRVDRSHIDQLIRGATESDMMLLNLRLRERKEQPPTFLKLLNEIREEEEYESARRKLNTTVRQVKTCEEMKPKATDPRPFRERP</sequence>
<dbReference type="PANTHER" id="PTHR23095">
    <property type="entry name" value="PARANEOPLASTIC ANTIGEN"/>
    <property type="match status" value="1"/>
</dbReference>
<evidence type="ECO:0000313" key="4">
    <source>
        <dbReference type="Proteomes" id="UP000472265"/>
    </source>
</evidence>
<feature type="domain" description="Paraneoplastic antigen Ma-like C-terminal" evidence="1">
    <location>
        <begin position="173"/>
        <end position="333"/>
    </location>
</feature>
<dbReference type="GeneTree" id="ENSGT01030000234522"/>
<proteinExistence type="predicted"/>
<reference evidence="3" key="3">
    <citation type="submission" date="2025-09" db="UniProtKB">
        <authorList>
            <consortium name="Ensembl"/>
        </authorList>
    </citation>
    <scope>IDENTIFICATION</scope>
</reference>
<dbReference type="Ensembl" id="ENSSAUT00010003526.1">
    <property type="protein sequence ID" value="ENSSAUP00010003254.1"/>
    <property type="gene ID" value="ENSSAUG00010001722.1"/>
</dbReference>
<reference evidence="3" key="2">
    <citation type="submission" date="2025-08" db="UniProtKB">
        <authorList>
            <consortium name="Ensembl"/>
        </authorList>
    </citation>
    <scope>IDENTIFICATION</scope>
</reference>
<protein>
    <submittedName>
        <fullName evidence="3">Uncharacterized protein</fullName>
    </submittedName>
</protein>
<dbReference type="AlphaFoldDB" id="A0A671TMU9"/>
<feature type="domain" description="Paraneoplastic antigen Ma-like N-terminal" evidence="2">
    <location>
        <begin position="14"/>
        <end position="98"/>
    </location>
</feature>
<dbReference type="InterPro" id="IPR048270">
    <property type="entry name" value="PNMA_C"/>
</dbReference>
<reference evidence="3" key="1">
    <citation type="submission" date="2021-04" db="EMBL/GenBank/DDBJ databases">
        <authorList>
            <consortium name="Wellcome Sanger Institute Data Sharing"/>
        </authorList>
    </citation>
    <scope>NUCLEOTIDE SEQUENCE [LARGE SCALE GENOMIC DNA]</scope>
</reference>
<dbReference type="PANTHER" id="PTHR23095:SF51">
    <property type="entry name" value="PARANEOPLASTIC ANTIGEN MA1 HOMOLOG-RELATED"/>
    <property type="match status" value="1"/>
</dbReference>
<dbReference type="InterPro" id="IPR048271">
    <property type="entry name" value="PNMA_N"/>
</dbReference>
<evidence type="ECO:0000259" key="1">
    <source>
        <dbReference type="Pfam" id="PF14893"/>
    </source>
</evidence>
<dbReference type="Proteomes" id="UP000472265">
    <property type="component" value="Chromosome 14"/>
</dbReference>